<dbReference type="EMBL" id="MU266609">
    <property type="protein sequence ID" value="KAH7920041.1"/>
    <property type="molecule type" value="Genomic_DNA"/>
</dbReference>
<proteinExistence type="predicted"/>
<name>A0ACB8B497_9AGAM</name>
<dbReference type="Proteomes" id="UP000790709">
    <property type="component" value="Unassembled WGS sequence"/>
</dbReference>
<accession>A0ACB8B497</accession>
<comment type="caution">
    <text evidence="1">The sequence shown here is derived from an EMBL/GenBank/DDBJ whole genome shotgun (WGS) entry which is preliminary data.</text>
</comment>
<keyword evidence="2" id="KW-1185">Reference proteome</keyword>
<sequence>IYGLFQVLCALKPYIIEVHNLIVEVDCRSIKGMLANPDLHPGASMNRWIIGILMFHFELVHVPGVNHGPDGLSRR</sequence>
<feature type="non-terminal residue" evidence="1">
    <location>
        <position position="75"/>
    </location>
</feature>
<gene>
    <name evidence="1" type="ORF">BV22DRAFT_987628</name>
</gene>
<organism evidence="1 2">
    <name type="scientific">Leucogyrophana mollusca</name>
    <dbReference type="NCBI Taxonomy" id="85980"/>
    <lineage>
        <taxon>Eukaryota</taxon>
        <taxon>Fungi</taxon>
        <taxon>Dikarya</taxon>
        <taxon>Basidiomycota</taxon>
        <taxon>Agaricomycotina</taxon>
        <taxon>Agaricomycetes</taxon>
        <taxon>Agaricomycetidae</taxon>
        <taxon>Boletales</taxon>
        <taxon>Boletales incertae sedis</taxon>
        <taxon>Leucogyrophana</taxon>
    </lineage>
</organism>
<evidence type="ECO:0000313" key="2">
    <source>
        <dbReference type="Proteomes" id="UP000790709"/>
    </source>
</evidence>
<protein>
    <submittedName>
        <fullName evidence="1">Uncharacterized protein</fullName>
    </submittedName>
</protein>
<evidence type="ECO:0000313" key="1">
    <source>
        <dbReference type="EMBL" id="KAH7920041.1"/>
    </source>
</evidence>
<feature type="non-terminal residue" evidence="1">
    <location>
        <position position="1"/>
    </location>
</feature>
<reference evidence="1" key="1">
    <citation type="journal article" date="2021" name="New Phytol.">
        <title>Evolutionary innovations through gain and loss of genes in the ectomycorrhizal Boletales.</title>
        <authorList>
            <person name="Wu G."/>
            <person name="Miyauchi S."/>
            <person name="Morin E."/>
            <person name="Kuo A."/>
            <person name="Drula E."/>
            <person name="Varga T."/>
            <person name="Kohler A."/>
            <person name="Feng B."/>
            <person name="Cao Y."/>
            <person name="Lipzen A."/>
            <person name="Daum C."/>
            <person name="Hundley H."/>
            <person name="Pangilinan J."/>
            <person name="Johnson J."/>
            <person name="Barry K."/>
            <person name="LaButti K."/>
            <person name="Ng V."/>
            <person name="Ahrendt S."/>
            <person name="Min B."/>
            <person name="Choi I.G."/>
            <person name="Park H."/>
            <person name="Plett J.M."/>
            <person name="Magnuson J."/>
            <person name="Spatafora J.W."/>
            <person name="Nagy L.G."/>
            <person name="Henrissat B."/>
            <person name="Grigoriev I.V."/>
            <person name="Yang Z.L."/>
            <person name="Xu J."/>
            <person name="Martin F.M."/>
        </authorList>
    </citation>
    <scope>NUCLEOTIDE SEQUENCE</scope>
    <source>
        <strain evidence="1">KUC20120723A-06</strain>
    </source>
</reference>